<organism evidence="10 11">
    <name type="scientific">Liquorilactobacillus ghanensis DSM 18630</name>
    <dbReference type="NCBI Taxonomy" id="1423750"/>
    <lineage>
        <taxon>Bacteria</taxon>
        <taxon>Bacillati</taxon>
        <taxon>Bacillota</taxon>
        <taxon>Bacilli</taxon>
        <taxon>Lactobacillales</taxon>
        <taxon>Lactobacillaceae</taxon>
        <taxon>Liquorilactobacillus</taxon>
    </lineage>
</organism>
<dbReference type="GeneID" id="98319864"/>
<dbReference type="Pfam" id="PF00528">
    <property type="entry name" value="BPD_transp_1"/>
    <property type="match status" value="1"/>
</dbReference>
<dbReference type="PROSITE" id="PS50928">
    <property type="entry name" value="ABC_TM1"/>
    <property type="match status" value="1"/>
</dbReference>
<keyword evidence="11" id="KW-1185">Reference proteome</keyword>
<reference evidence="10 11" key="1">
    <citation type="journal article" date="2015" name="Genome Announc.">
        <title>Expanding the biotechnology potential of lactobacilli through comparative genomics of 213 strains and associated genera.</title>
        <authorList>
            <person name="Sun Z."/>
            <person name="Harris H.M."/>
            <person name="McCann A."/>
            <person name="Guo C."/>
            <person name="Argimon S."/>
            <person name="Zhang W."/>
            <person name="Yang X."/>
            <person name="Jeffery I.B."/>
            <person name="Cooney J.C."/>
            <person name="Kagawa T.F."/>
            <person name="Liu W."/>
            <person name="Song Y."/>
            <person name="Salvetti E."/>
            <person name="Wrobel A."/>
            <person name="Rasinkangas P."/>
            <person name="Parkhill J."/>
            <person name="Rea M.C."/>
            <person name="O'Sullivan O."/>
            <person name="Ritari J."/>
            <person name="Douillard F.P."/>
            <person name="Paul Ross R."/>
            <person name="Yang R."/>
            <person name="Briner A.E."/>
            <person name="Felis G.E."/>
            <person name="de Vos W.M."/>
            <person name="Barrangou R."/>
            <person name="Klaenhammer T.R."/>
            <person name="Caufield P.W."/>
            <person name="Cui Y."/>
            <person name="Zhang H."/>
            <person name="O'Toole P.W."/>
        </authorList>
    </citation>
    <scope>NUCLEOTIDE SEQUENCE [LARGE SCALE GENOMIC DNA]</scope>
    <source>
        <strain evidence="10 11">DSM 18630</strain>
    </source>
</reference>
<gene>
    <name evidence="10" type="ORF">FC89_GL002200</name>
</gene>
<comment type="caution">
    <text evidence="10">The sequence shown here is derived from an EMBL/GenBank/DDBJ whole genome shotgun (WGS) entry which is preliminary data.</text>
</comment>
<dbReference type="PANTHER" id="PTHR30450">
    <property type="entry name" value="ABC TRANSPORTER PERMEASE"/>
    <property type="match status" value="1"/>
</dbReference>
<feature type="transmembrane region" description="Helical" evidence="8">
    <location>
        <begin position="33"/>
        <end position="54"/>
    </location>
</feature>
<feature type="transmembrane region" description="Helical" evidence="8">
    <location>
        <begin position="66"/>
        <end position="89"/>
    </location>
</feature>
<evidence type="ECO:0000256" key="8">
    <source>
        <dbReference type="RuleBase" id="RU363032"/>
    </source>
</evidence>
<comment type="similarity">
    <text evidence="2">Belongs to the binding-protein-dependent transport system permease family. CysTW subfamily.</text>
</comment>
<sequence length="233" mass="24951">MSELFAKYFPNVVYQGWTGDGGWLPAIGQTLYMTFWSAIFGGILGLIFGIGLVLTDEDGISPNRNLFSFFDKVVSLFRAIPFIILLAFIAPLTNLIVGTQIGTTAALVPLSLGVFPFYARQVQVALKSVDHGIIEAAQSVGATFSDLVFDVYLKEARAELIRVTTVTLISLIGLTAMAGAIGAGGLGNMAIAYGYNRFANDTTLVATLLVLILVLLVQLIGDLLAKVFNHKNA</sequence>
<dbReference type="FunFam" id="1.10.3720.10:FF:000002">
    <property type="entry name" value="D-methionine ABC transporter permease MetI"/>
    <property type="match status" value="1"/>
</dbReference>
<feature type="domain" description="ABC transmembrane type-1" evidence="9">
    <location>
        <begin position="27"/>
        <end position="221"/>
    </location>
</feature>
<dbReference type="Proteomes" id="UP000051451">
    <property type="component" value="Unassembled WGS sequence"/>
</dbReference>
<evidence type="ECO:0000256" key="2">
    <source>
        <dbReference type="ARBA" id="ARBA00007069"/>
    </source>
</evidence>
<dbReference type="STRING" id="1423750.FC89_GL002200"/>
<feature type="transmembrane region" description="Helical" evidence="8">
    <location>
        <begin position="95"/>
        <end position="118"/>
    </location>
</feature>
<dbReference type="PATRIC" id="fig|1423750.3.peg.2240"/>
<feature type="transmembrane region" description="Helical" evidence="8">
    <location>
        <begin position="204"/>
        <end position="225"/>
    </location>
</feature>
<feature type="transmembrane region" description="Helical" evidence="8">
    <location>
        <begin position="163"/>
        <end position="184"/>
    </location>
</feature>
<dbReference type="InterPro" id="IPR035906">
    <property type="entry name" value="MetI-like_sf"/>
</dbReference>
<evidence type="ECO:0000256" key="3">
    <source>
        <dbReference type="ARBA" id="ARBA00022448"/>
    </source>
</evidence>
<dbReference type="GO" id="GO:0048473">
    <property type="term" value="P:D-methionine transmembrane transport"/>
    <property type="evidence" value="ECO:0007669"/>
    <property type="project" value="TreeGrafter"/>
</dbReference>
<dbReference type="PANTHER" id="PTHR30450:SF1">
    <property type="entry name" value="D-METHIONINE TRANSPORT SYSTEM PERMEASE PROTEIN METI-RELATED"/>
    <property type="match status" value="1"/>
</dbReference>
<proteinExistence type="inferred from homology"/>
<evidence type="ECO:0000313" key="11">
    <source>
        <dbReference type="Proteomes" id="UP000051451"/>
    </source>
</evidence>
<evidence type="ECO:0000256" key="7">
    <source>
        <dbReference type="ARBA" id="ARBA00023136"/>
    </source>
</evidence>
<dbReference type="GO" id="GO:0005886">
    <property type="term" value="C:plasma membrane"/>
    <property type="evidence" value="ECO:0007669"/>
    <property type="project" value="UniProtKB-SubCell"/>
</dbReference>
<evidence type="ECO:0000256" key="6">
    <source>
        <dbReference type="ARBA" id="ARBA00022989"/>
    </source>
</evidence>
<evidence type="ECO:0000256" key="5">
    <source>
        <dbReference type="ARBA" id="ARBA00022692"/>
    </source>
</evidence>
<dbReference type="Gene3D" id="1.10.3720.10">
    <property type="entry name" value="MetI-like"/>
    <property type="match status" value="1"/>
</dbReference>
<evidence type="ECO:0000313" key="10">
    <source>
        <dbReference type="EMBL" id="KRM04517.1"/>
    </source>
</evidence>
<dbReference type="SUPFAM" id="SSF161098">
    <property type="entry name" value="MetI-like"/>
    <property type="match status" value="1"/>
</dbReference>
<dbReference type="CDD" id="cd06261">
    <property type="entry name" value="TM_PBP2"/>
    <property type="match status" value="1"/>
</dbReference>
<dbReference type="InterPro" id="IPR000515">
    <property type="entry name" value="MetI-like"/>
</dbReference>
<dbReference type="InterPro" id="IPR051322">
    <property type="entry name" value="AA_ABC_Transporter_Permease"/>
</dbReference>
<keyword evidence="6 8" id="KW-1133">Transmembrane helix</keyword>
<keyword evidence="5 8" id="KW-0812">Transmembrane</keyword>
<protein>
    <submittedName>
        <fullName evidence="10">ABC-type metal ion transport system, permease component</fullName>
    </submittedName>
</protein>
<evidence type="ECO:0000256" key="4">
    <source>
        <dbReference type="ARBA" id="ARBA00022475"/>
    </source>
</evidence>
<dbReference type="EMBL" id="AZGB01000027">
    <property type="protein sequence ID" value="KRM04517.1"/>
    <property type="molecule type" value="Genomic_DNA"/>
</dbReference>
<evidence type="ECO:0000256" key="1">
    <source>
        <dbReference type="ARBA" id="ARBA00004651"/>
    </source>
</evidence>
<name>A0A0R1VGV3_9LACO</name>
<dbReference type="OrthoDB" id="9793490at2"/>
<comment type="subcellular location">
    <subcellularLocation>
        <location evidence="1 8">Cell membrane</location>
        <topology evidence="1 8">Multi-pass membrane protein</topology>
    </subcellularLocation>
</comment>
<evidence type="ECO:0000259" key="9">
    <source>
        <dbReference type="PROSITE" id="PS50928"/>
    </source>
</evidence>
<accession>A0A0R1VGV3</accession>
<keyword evidence="3 8" id="KW-0813">Transport</keyword>
<keyword evidence="4" id="KW-1003">Cell membrane</keyword>
<keyword evidence="7 8" id="KW-0472">Membrane</keyword>
<dbReference type="AlphaFoldDB" id="A0A0R1VGV3"/>
<dbReference type="RefSeq" id="WP_057872564.1">
    <property type="nucleotide sequence ID" value="NZ_AZGB01000027.1"/>
</dbReference>